<sequence length="198" mass="23022">MDREQLKKLFQKARADLCYPPICECKIAQEGTSEIDFVSPKYKIIVGEKFISHLSPKAIIGLFHHELNHWVKHPYDLKTVILETSWLDEYETESQVMIRNLFDDVIVTIDLVVNKGLEEIAQVYQELALKSKIDCLLRAFYQEVTGLSFGKLEIDKYLQKRLDALLQIDFLDTGRARLKNNIKQFAEIIKDMAEETEV</sequence>
<dbReference type="EMBL" id="DRKW01000283">
    <property type="protein sequence ID" value="HEB74525.1"/>
    <property type="molecule type" value="Genomic_DNA"/>
</dbReference>
<comment type="caution">
    <text evidence="1">The sequence shown here is derived from an EMBL/GenBank/DDBJ whole genome shotgun (WGS) entry which is preliminary data.</text>
</comment>
<organism evidence="1">
    <name type="scientific">Desulfofervidus auxilii</name>
    <dbReference type="NCBI Taxonomy" id="1621989"/>
    <lineage>
        <taxon>Bacteria</taxon>
        <taxon>Pseudomonadati</taxon>
        <taxon>Thermodesulfobacteriota</taxon>
        <taxon>Candidatus Desulfofervidia</taxon>
        <taxon>Candidatus Desulfofervidales</taxon>
        <taxon>Candidatus Desulfofervidaceae</taxon>
        <taxon>Candidatus Desulfofervidus</taxon>
    </lineage>
</organism>
<dbReference type="Proteomes" id="UP000886268">
    <property type="component" value="Unassembled WGS sequence"/>
</dbReference>
<protein>
    <submittedName>
        <fullName evidence="1">Uncharacterized protein</fullName>
    </submittedName>
</protein>
<gene>
    <name evidence="1" type="ORF">ENJ03_04825</name>
</gene>
<accession>A0A7V1I5F8</accession>
<reference evidence="1" key="1">
    <citation type="journal article" date="2020" name="mSystems">
        <title>Genome- and Community-Level Interaction Insights into Carbon Utilization and Element Cycling Functions of Hydrothermarchaeota in Hydrothermal Sediment.</title>
        <authorList>
            <person name="Zhou Z."/>
            <person name="Liu Y."/>
            <person name="Xu W."/>
            <person name="Pan J."/>
            <person name="Luo Z.H."/>
            <person name="Li M."/>
        </authorList>
    </citation>
    <scope>NUCLEOTIDE SEQUENCE [LARGE SCALE GENOMIC DNA]</scope>
    <source>
        <strain evidence="1">HyVt-45</strain>
    </source>
</reference>
<proteinExistence type="predicted"/>
<evidence type="ECO:0000313" key="1">
    <source>
        <dbReference type="EMBL" id="HEB74525.1"/>
    </source>
</evidence>
<dbReference type="AlphaFoldDB" id="A0A7V1I5F8"/>
<feature type="non-terminal residue" evidence="1">
    <location>
        <position position="198"/>
    </location>
</feature>
<name>A0A7V1I5F8_DESA2</name>